<dbReference type="AlphaFoldDB" id="A0A0D2Y3X9"/>
<organism evidence="1 2">
    <name type="scientific">Fusarium oxysporum (strain Fo5176)</name>
    <name type="common">Fusarium vascular wilt</name>
    <dbReference type="NCBI Taxonomy" id="660025"/>
    <lineage>
        <taxon>Eukaryota</taxon>
        <taxon>Fungi</taxon>
        <taxon>Dikarya</taxon>
        <taxon>Ascomycota</taxon>
        <taxon>Pezizomycotina</taxon>
        <taxon>Sordariomycetes</taxon>
        <taxon>Hypocreomycetidae</taxon>
        <taxon>Hypocreales</taxon>
        <taxon>Nectriaceae</taxon>
        <taxon>Fusarium</taxon>
        <taxon>Fusarium oxysporum species complex</taxon>
    </lineage>
</organism>
<accession>A0A0D2Y3X9</accession>
<evidence type="ECO:0000313" key="2">
    <source>
        <dbReference type="Proteomes" id="UP000002489"/>
    </source>
</evidence>
<sequence>MATTNNTPLSENEQLMLGDICNTLKNARLSQCPNCSLTGISGSTHCHGFKCGSKLPGSISEVKWACATRILNIVWLYVQQHGPLDHVLELVILEFIDPTIEPDSEWIIEHFNPALILLKNYRAEIL</sequence>
<reference evidence="2" key="1">
    <citation type="journal article" date="2012" name="Mol. Plant Microbe Interact.">
        <title>A highly conserved effector in Fusarium oxysporum is required for full virulence on Arabidopsis.</title>
        <authorList>
            <person name="Thatcher L.F."/>
            <person name="Gardiner D.M."/>
            <person name="Kazan K."/>
            <person name="Manners J."/>
        </authorList>
    </citation>
    <scope>NUCLEOTIDE SEQUENCE [LARGE SCALE GENOMIC DNA]</scope>
    <source>
        <strain evidence="2">Fo5176</strain>
    </source>
</reference>
<reference evidence="1" key="2">
    <citation type="submission" date="2025-08" db="UniProtKB">
        <authorList>
            <consortium name="EnsemblFungi"/>
        </authorList>
    </citation>
    <scope>IDENTIFICATION</scope>
    <source>
        <strain evidence="1">4287 / CBS 123668 / FGSC 9935 / NRRL 34936</strain>
    </source>
</reference>
<dbReference type="Proteomes" id="UP000002489">
    <property type="component" value="Unassembled WGS sequence"/>
</dbReference>
<proteinExistence type="predicted"/>
<dbReference type="EnsemblFungi" id="FOXG_10981T0">
    <property type="protein sequence ID" value="FOXG_10981P0"/>
    <property type="gene ID" value="FOXG_10981"/>
</dbReference>
<name>A0A0D2Y3X9_FUSOF</name>
<evidence type="ECO:0000313" key="1">
    <source>
        <dbReference type="EnsemblFungi" id="FOXG_10981P0"/>
    </source>
</evidence>
<protein>
    <submittedName>
        <fullName evidence="1">Uncharacterized protein</fullName>
    </submittedName>
</protein>